<keyword evidence="1" id="KW-0472">Membrane</keyword>
<evidence type="ECO:0000256" key="1">
    <source>
        <dbReference type="SAM" id="Phobius"/>
    </source>
</evidence>
<name>A0A484K854_9ASTE</name>
<evidence type="ECO:0000313" key="3">
    <source>
        <dbReference type="Proteomes" id="UP000595140"/>
    </source>
</evidence>
<evidence type="ECO:0000313" key="2">
    <source>
        <dbReference type="EMBL" id="VFQ59507.1"/>
    </source>
</evidence>
<keyword evidence="1" id="KW-1133">Transmembrane helix</keyword>
<feature type="transmembrane region" description="Helical" evidence="1">
    <location>
        <begin position="68"/>
        <end position="87"/>
    </location>
</feature>
<dbReference type="AlphaFoldDB" id="A0A484K854"/>
<dbReference type="EMBL" id="OOIL02000026">
    <property type="protein sequence ID" value="VFQ59507.1"/>
    <property type="molecule type" value="Genomic_DNA"/>
</dbReference>
<keyword evidence="1" id="KW-0812">Transmembrane</keyword>
<sequence length="92" mass="10444">MEKSGDPTNNSRPNSIAISLPFVKEMYLSDWWLIKVSEPGQIGVAGFTFKEYCFSSISVYFLLFRNLFVEQLLVLFVFMLLFGAGSVSSHCF</sequence>
<organism evidence="2 3">
    <name type="scientific">Cuscuta campestris</name>
    <dbReference type="NCBI Taxonomy" id="132261"/>
    <lineage>
        <taxon>Eukaryota</taxon>
        <taxon>Viridiplantae</taxon>
        <taxon>Streptophyta</taxon>
        <taxon>Embryophyta</taxon>
        <taxon>Tracheophyta</taxon>
        <taxon>Spermatophyta</taxon>
        <taxon>Magnoliopsida</taxon>
        <taxon>eudicotyledons</taxon>
        <taxon>Gunneridae</taxon>
        <taxon>Pentapetalae</taxon>
        <taxon>asterids</taxon>
        <taxon>lamiids</taxon>
        <taxon>Solanales</taxon>
        <taxon>Convolvulaceae</taxon>
        <taxon>Cuscuteae</taxon>
        <taxon>Cuscuta</taxon>
        <taxon>Cuscuta subgen. Grammica</taxon>
        <taxon>Cuscuta sect. Cleistogrammica</taxon>
    </lineage>
</organism>
<reference evidence="2 3" key="1">
    <citation type="submission" date="2018-04" db="EMBL/GenBank/DDBJ databases">
        <authorList>
            <person name="Vogel A."/>
        </authorList>
    </citation>
    <scope>NUCLEOTIDE SEQUENCE [LARGE SCALE GENOMIC DNA]</scope>
</reference>
<accession>A0A484K854</accession>
<protein>
    <recommendedName>
        <fullName evidence="4">SANTA domain-containing protein</fullName>
    </recommendedName>
</protein>
<dbReference type="Proteomes" id="UP000595140">
    <property type="component" value="Unassembled WGS sequence"/>
</dbReference>
<dbReference type="OrthoDB" id="118550at2759"/>
<proteinExistence type="predicted"/>
<gene>
    <name evidence="2" type="ORF">CCAM_LOCUS1283</name>
</gene>
<evidence type="ECO:0008006" key="4">
    <source>
        <dbReference type="Google" id="ProtNLM"/>
    </source>
</evidence>
<keyword evidence="3" id="KW-1185">Reference proteome</keyword>